<evidence type="ECO:0000259" key="2">
    <source>
        <dbReference type="Pfam" id="PF14073"/>
    </source>
</evidence>
<dbReference type="AlphaFoldDB" id="A0A0B6XXE4"/>
<name>A0A0B6XXE4_9EUPU</name>
<feature type="domain" description="Cep57 centrosome localisation" evidence="2">
    <location>
        <begin position="16"/>
        <end position="65"/>
    </location>
</feature>
<evidence type="ECO:0000313" key="3">
    <source>
        <dbReference type="EMBL" id="CEK48221.1"/>
    </source>
</evidence>
<feature type="non-terminal residue" evidence="3">
    <location>
        <position position="1"/>
    </location>
</feature>
<proteinExistence type="predicted"/>
<accession>A0A0B6XXE4</accession>
<feature type="non-terminal residue" evidence="3">
    <location>
        <position position="66"/>
    </location>
</feature>
<dbReference type="Pfam" id="PF14073">
    <property type="entry name" value="Cep57_CLD"/>
    <property type="match status" value="1"/>
</dbReference>
<dbReference type="InterPro" id="IPR025913">
    <property type="entry name" value="Cep57_CLD"/>
</dbReference>
<organism evidence="3">
    <name type="scientific">Arion vulgaris</name>
    <dbReference type="NCBI Taxonomy" id="1028688"/>
    <lineage>
        <taxon>Eukaryota</taxon>
        <taxon>Metazoa</taxon>
        <taxon>Spiralia</taxon>
        <taxon>Lophotrochozoa</taxon>
        <taxon>Mollusca</taxon>
        <taxon>Gastropoda</taxon>
        <taxon>Heterobranchia</taxon>
        <taxon>Euthyneura</taxon>
        <taxon>Panpulmonata</taxon>
        <taxon>Eupulmonata</taxon>
        <taxon>Stylommatophora</taxon>
        <taxon>Helicina</taxon>
        <taxon>Arionoidea</taxon>
        <taxon>Arionidae</taxon>
        <taxon>Arion</taxon>
    </lineage>
</organism>
<dbReference type="EMBL" id="HACG01001356">
    <property type="protein sequence ID" value="CEK48221.1"/>
    <property type="molecule type" value="Transcribed_RNA"/>
</dbReference>
<sequence length="66" mass="7818">PAEQVYRDDEDFVGGQTREMEGQLSSAEKRCQHLENELFQMRKLVANSDRKQSQLMEQMVTTRQER</sequence>
<protein>
    <recommendedName>
        <fullName evidence="2">Cep57 centrosome localisation domain-containing protein</fullName>
    </recommendedName>
</protein>
<feature type="coiled-coil region" evidence="1">
    <location>
        <begin position="17"/>
        <end position="44"/>
    </location>
</feature>
<gene>
    <name evidence="3" type="primary">ORF3414</name>
</gene>
<evidence type="ECO:0000256" key="1">
    <source>
        <dbReference type="SAM" id="Coils"/>
    </source>
</evidence>
<keyword evidence="1" id="KW-0175">Coiled coil</keyword>
<dbReference type="GO" id="GO:0042802">
    <property type="term" value="F:identical protein binding"/>
    <property type="evidence" value="ECO:0007669"/>
    <property type="project" value="InterPro"/>
</dbReference>
<reference evidence="3" key="1">
    <citation type="submission" date="2014-12" db="EMBL/GenBank/DDBJ databases">
        <title>Insight into the proteome of Arion vulgaris.</title>
        <authorList>
            <person name="Aradska J."/>
            <person name="Bulat T."/>
            <person name="Smidak R."/>
            <person name="Sarate P."/>
            <person name="Gangsoo J."/>
            <person name="Sialana F."/>
            <person name="Bilban M."/>
            <person name="Lubec G."/>
        </authorList>
    </citation>
    <scope>NUCLEOTIDE SEQUENCE</scope>
    <source>
        <tissue evidence="3">Skin</tissue>
    </source>
</reference>
<dbReference type="GO" id="GO:0043015">
    <property type="term" value="F:gamma-tubulin binding"/>
    <property type="evidence" value="ECO:0007669"/>
    <property type="project" value="InterPro"/>
</dbReference>